<name>A0ABV0AKH7_9ACTN</name>
<dbReference type="Proteomes" id="UP001447516">
    <property type="component" value="Unassembled WGS sequence"/>
</dbReference>
<dbReference type="EMBL" id="JBDJAW010000007">
    <property type="protein sequence ID" value="MEN3535809.1"/>
    <property type="molecule type" value="Genomic_DNA"/>
</dbReference>
<feature type="transmembrane region" description="Helical" evidence="1">
    <location>
        <begin position="244"/>
        <end position="267"/>
    </location>
</feature>
<keyword evidence="1" id="KW-1133">Transmembrane helix</keyword>
<evidence type="ECO:0000313" key="3">
    <source>
        <dbReference type="Proteomes" id="UP001447516"/>
    </source>
</evidence>
<proteinExistence type="predicted"/>
<gene>
    <name evidence="2" type="ORF">AAH991_11895</name>
</gene>
<evidence type="ECO:0000313" key="2">
    <source>
        <dbReference type="EMBL" id="MEN3535809.1"/>
    </source>
</evidence>
<feature type="transmembrane region" description="Helical" evidence="1">
    <location>
        <begin position="109"/>
        <end position="133"/>
    </location>
</feature>
<evidence type="ECO:0000256" key="1">
    <source>
        <dbReference type="SAM" id="Phobius"/>
    </source>
</evidence>
<organism evidence="2 3">
    <name type="scientific">Microbispora maris</name>
    <dbReference type="NCBI Taxonomy" id="3144104"/>
    <lineage>
        <taxon>Bacteria</taxon>
        <taxon>Bacillati</taxon>
        <taxon>Actinomycetota</taxon>
        <taxon>Actinomycetes</taxon>
        <taxon>Streptosporangiales</taxon>
        <taxon>Streptosporangiaceae</taxon>
        <taxon>Microbispora</taxon>
    </lineage>
</organism>
<reference evidence="2 3" key="1">
    <citation type="submission" date="2024-05" db="EMBL/GenBank/DDBJ databases">
        <title>Microbispora sp.ZYX-F-249.</title>
        <authorList>
            <person name="Xie H."/>
        </authorList>
    </citation>
    <scope>NUCLEOTIDE SEQUENCE [LARGE SCALE GENOMIC DNA]</scope>
    <source>
        <strain evidence="2 3">ZYX-F-249</strain>
    </source>
</reference>
<comment type="caution">
    <text evidence="2">The sequence shown here is derived from an EMBL/GenBank/DDBJ whole genome shotgun (WGS) entry which is preliminary data.</text>
</comment>
<dbReference type="RefSeq" id="WP_346225827.1">
    <property type="nucleotide sequence ID" value="NZ_JBDJAW010000007.1"/>
</dbReference>
<accession>A0ABV0AKH7</accession>
<feature type="transmembrane region" description="Helical" evidence="1">
    <location>
        <begin position="154"/>
        <end position="180"/>
    </location>
</feature>
<keyword evidence="1" id="KW-0472">Membrane</keyword>
<dbReference type="SUPFAM" id="SSF82171">
    <property type="entry name" value="DPP6 N-terminal domain-like"/>
    <property type="match status" value="1"/>
</dbReference>
<evidence type="ECO:0008006" key="4">
    <source>
        <dbReference type="Google" id="ProtNLM"/>
    </source>
</evidence>
<sequence length="653" mass="68507">MAPLAVLVAAGGRVAVVGGIPRFVEPSPVFGVVLAVSAVTAIASGLAALAGGARLVLDHIDGRPLSARLAVTAVLRRPRAFAMLVIVFVPAVAVLVAIGAALAASAESVVPAVIVVTAAGVTTLPLMIAWAALTDGVPPLRTTWRLISRGYGEAVWTLALGYLAVPVLLHLGLFALGGLLPAPTDGLFRDAARLAATVLQTPLQAAAVGCCYARLQRLEPATVHGLDREEGHDRGNERVGRRRWWPIVAWPAVLLVALLPGLLYGGYAAEPLSWARTVDNEIGVKEEAVDYPSRTEIMLGPGGKPVVFRDERRPVAVFCGDDTCGDHVSVTLDEHFRTHPATVVAPDGSLVVAGWTDEIGASRMELVMFSCRPDGCIRRPGEPLATEETSDARAAAVATPHGLAIAWSARLPGRGKKPLSRVVLALCDDVACARRRVVPVGDIVDSWTLEDMDARVLAVAASPDGRPVVAYTDRGTHKLTVASCESAACAHPSIHAFDLPALTRYTWLTSNLRTQVAVRPDGRPVVVYSDPGDGHTSTVLLCSDPACSGTPRFVPVPEVVAVSAPGLALDAQGLPLLAGYRRKGAMVIDLVACRDQDCARRSASPLLPAGGVGQFDLAIGSDQRPRILWYGTADPAGDNAYHLLTCADPHCAP</sequence>
<keyword evidence="1" id="KW-0812">Transmembrane</keyword>
<feature type="transmembrane region" description="Helical" evidence="1">
    <location>
        <begin position="29"/>
        <end position="57"/>
    </location>
</feature>
<keyword evidence="3" id="KW-1185">Reference proteome</keyword>
<protein>
    <recommendedName>
        <fullName evidence="4">Integral membrane protein</fullName>
    </recommendedName>
</protein>
<feature type="transmembrane region" description="Helical" evidence="1">
    <location>
        <begin position="78"/>
        <end position="103"/>
    </location>
</feature>